<keyword evidence="4" id="KW-1185">Reference proteome</keyword>
<dbReference type="InterPro" id="IPR058913">
    <property type="entry name" value="Integrase_dom_put"/>
</dbReference>
<feature type="domain" description="Integrase core" evidence="2">
    <location>
        <begin position="1"/>
        <end position="106"/>
    </location>
</feature>
<dbReference type="STRING" id="50990.A0A4Y7PFC7"/>
<proteinExistence type="predicted"/>
<accession>A0A4Y7PFC7</accession>
<sequence length="222" mass="25501">MESIHGERRGSYIWGRSVHNVRIERLWVDVTAQVGATWADHFTMLELHHGLDINNANHIWLLHFIFLPRINEQLSFFAQSWNQHHLQIRNGPNRSPADMFGFDMLVHGVRGSQHQDVDNMTAEELEVFGVDWEGLQDEGVLNSRQQNNPLSEDSSSWIGRTGPPEHLNEVNLDAPNAPLLPQEQYFLQQSLQPLMQSAENTDIIILWTQGLALARNLNSHMF</sequence>
<evidence type="ECO:0000313" key="3">
    <source>
        <dbReference type="EMBL" id="TDL14093.1"/>
    </source>
</evidence>
<dbReference type="VEuPathDB" id="FungiDB:BD410DRAFT_734592"/>
<feature type="region of interest" description="Disordered" evidence="1">
    <location>
        <begin position="143"/>
        <end position="164"/>
    </location>
</feature>
<dbReference type="Proteomes" id="UP000294933">
    <property type="component" value="Unassembled WGS sequence"/>
</dbReference>
<protein>
    <recommendedName>
        <fullName evidence="2">Integrase core domain-containing protein</fullName>
    </recommendedName>
</protein>
<dbReference type="OrthoDB" id="3252187at2759"/>
<dbReference type="Pfam" id="PF24764">
    <property type="entry name" value="rva_4"/>
    <property type="match status" value="1"/>
</dbReference>
<dbReference type="EMBL" id="ML170393">
    <property type="protein sequence ID" value="TDL14093.1"/>
    <property type="molecule type" value="Genomic_DNA"/>
</dbReference>
<dbReference type="PANTHER" id="PTHR46791">
    <property type="entry name" value="EXPRESSED PROTEIN"/>
    <property type="match status" value="1"/>
</dbReference>
<dbReference type="PANTHER" id="PTHR46791:SF4">
    <property type="match status" value="1"/>
</dbReference>
<gene>
    <name evidence="3" type="ORF">BD410DRAFT_734592</name>
</gene>
<reference evidence="3 4" key="1">
    <citation type="submission" date="2018-06" db="EMBL/GenBank/DDBJ databases">
        <title>A transcriptomic atlas of mushroom development highlights an independent origin of complex multicellularity.</title>
        <authorList>
            <consortium name="DOE Joint Genome Institute"/>
            <person name="Krizsan K."/>
            <person name="Almasi E."/>
            <person name="Merenyi Z."/>
            <person name="Sahu N."/>
            <person name="Viragh M."/>
            <person name="Koszo T."/>
            <person name="Mondo S."/>
            <person name="Kiss B."/>
            <person name="Balint B."/>
            <person name="Kues U."/>
            <person name="Barry K."/>
            <person name="Hegedus J.C."/>
            <person name="Henrissat B."/>
            <person name="Johnson J."/>
            <person name="Lipzen A."/>
            <person name="Ohm R."/>
            <person name="Nagy I."/>
            <person name="Pangilinan J."/>
            <person name="Yan J."/>
            <person name="Xiong Y."/>
            <person name="Grigoriev I.V."/>
            <person name="Hibbett D.S."/>
            <person name="Nagy L.G."/>
        </authorList>
    </citation>
    <scope>NUCLEOTIDE SEQUENCE [LARGE SCALE GENOMIC DNA]</scope>
    <source>
        <strain evidence="3 4">SZMC22713</strain>
    </source>
</reference>
<feature type="compositionally biased region" description="Polar residues" evidence="1">
    <location>
        <begin position="143"/>
        <end position="158"/>
    </location>
</feature>
<name>A0A4Y7PFC7_9AGAM</name>
<dbReference type="AlphaFoldDB" id="A0A4Y7PFC7"/>
<evidence type="ECO:0000313" key="4">
    <source>
        <dbReference type="Proteomes" id="UP000294933"/>
    </source>
</evidence>
<evidence type="ECO:0000259" key="2">
    <source>
        <dbReference type="Pfam" id="PF24764"/>
    </source>
</evidence>
<evidence type="ECO:0000256" key="1">
    <source>
        <dbReference type="SAM" id="MobiDB-lite"/>
    </source>
</evidence>
<organism evidence="3 4">
    <name type="scientific">Rickenella mellea</name>
    <dbReference type="NCBI Taxonomy" id="50990"/>
    <lineage>
        <taxon>Eukaryota</taxon>
        <taxon>Fungi</taxon>
        <taxon>Dikarya</taxon>
        <taxon>Basidiomycota</taxon>
        <taxon>Agaricomycotina</taxon>
        <taxon>Agaricomycetes</taxon>
        <taxon>Hymenochaetales</taxon>
        <taxon>Rickenellaceae</taxon>
        <taxon>Rickenella</taxon>
    </lineage>
</organism>